<dbReference type="EMBL" id="JAUESC010000382">
    <property type="protein sequence ID" value="KAK0587035.1"/>
    <property type="molecule type" value="Genomic_DNA"/>
</dbReference>
<protein>
    <recommendedName>
        <fullName evidence="1">Retrotransposon gag domain-containing protein</fullName>
    </recommendedName>
</protein>
<feature type="domain" description="Retrotransposon gag" evidence="1">
    <location>
        <begin position="12"/>
        <end position="99"/>
    </location>
</feature>
<proteinExistence type="predicted"/>
<evidence type="ECO:0000313" key="3">
    <source>
        <dbReference type="Proteomes" id="UP001168877"/>
    </source>
</evidence>
<reference evidence="2" key="2">
    <citation type="submission" date="2023-06" db="EMBL/GenBank/DDBJ databases">
        <authorList>
            <person name="Swenson N.G."/>
            <person name="Wegrzyn J.L."/>
            <person name="Mcevoy S.L."/>
        </authorList>
    </citation>
    <scope>NUCLEOTIDE SEQUENCE</scope>
    <source>
        <strain evidence="2">NS2018</strain>
        <tissue evidence="2">Leaf</tissue>
    </source>
</reference>
<dbReference type="Pfam" id="PF03732">
    <property type="entry name" value="Retrotrans_gag"/>
    <property type="match status" value="1"/>
</dbReference>
<sequence>MPEVSDTCMLLTTSKDIWETCRKTYSKVRDAAQIYEIKMKISATKQGGHSVTEYAQNLPNLWQELDHYQCMEMKCSDDVALLKCFMEKYRIYTFLAGLNAKFDLVRVQVLGKEHRSLNEAIAII</sequence>
<dbReference type="Proteomes" id="UP001168877">
    <property type="component" value="Unassembled WGS sequence"/>
</dbReference>
<evidence type="ECO:0000313" key="2">
    <source>
        <dbReference type="EMBL" id="KAK0587035.1"/>
    </source>
</evidence>
<dbReference type="InterPro" id="IPR005162">
    <property type="entry name" value="Retrotrans_gag_dom"/>
</dbReference>
<dbReference type="PANTHER" id="PTHR34222:SF37">
    <property type="entry name" value="RETROTRANSPOSON GAG DOMAIN-CONTAINING PROTEIN"/>
    <property type="match status" value="1"/>
</dbReference>
<evidence type="ECO:0000259" key="1">
    <source>
        <dbReference type="Pfam" id="PF03732"/>
    </source>
</evidence>
<dbReference type="AlphaFoldDB" id="A0AA39VNE1"/>
<keyword evidence="3" id="KW-1185">Reference proteome</keyword>
<comment type="caution">
    <text evidence="2">The sequence shown here is derived from an EMBL/GenBank/DDBJ whole genome shotgun (WGS) entry which is preliminary data.</text>
</comment>
<dbReference type="PANTHER" id="PTHR34222">
    <property type="entry name" value="GAG_PRE-INTEGRS DOMAIN-CONTAINING PROTEIN"/>
    <property type="match status" value="1"/>
</dbReference>
<name>A0AA39VNE1_ACESA</name>
<reference evidence="2" key="1">
    <citation type="journal article" date="2022" name="Plant J.">
        <title>Strategies of tolerance reflected in two North American maple genomes.</title>
        <authorList>
            <person name="McEvoy S.L."/>
            <person name="Sezen U.U."/>
            <person name="Trouern-Trend A."/>
            <person name="McMahon S.M."/>
            <person name="Schaberg P.G."/>
            <person name="Yang J."/>
            <person name="Wegrzyn J.L."/>
            <person name="Swenson N.G."/>
        </authorList>
    </citation>
    <scope>NUCLEOTIDE SEQUENCE</scope>
    <source>
        <strain evidence="2">NS2018</strain>
    </source>
</reference>
<gene>
    <name evidence="2" type="ORF">LWI29_016362</name>
</gene>
<organism evidence="2 3">
    <name type="scientific">Acer saccharum</name>
    <name type="common">Sugar maple</name>
    <dbReference type="NCBI Taxonomy" id="4024"/>
    <lineage>
        <taxon>Eukaryota</taxon>
        <taxon>Viridiplantae</taxon>
        <taxon>Streptophyta</taxon>
        <taxon>Embryophyta</taxon>
        <taxon>Tracheophyta</taxon>
        <taxon>Spermatophyta</taxon>
        <taxon>Magnoliopsida</taxon>
        <taxon>eudicotyledons</taxon>
        <taxon>Gunneridae</taxon>
        <taxon>Pentapetalae</taxon>
        <taxon>rosids</taxon>
        <taxon>malvids</taxon>
        <taxon>Sapindales</taxon>
        <taxon>Sapindaceae</taxon>
        <taxon>Hippocastanoideae</taxon>
        <taxon>Acereae</taxon>
        <taxon>Acer</taxon>
    </lineage>
</organism>
<accession>A0AA39VNE1</accession>